<gene>
    <name evidence="5" type="ORF">KK103_14785</name>
</gene>
<dbReference type="Gene3D" id="1.10.10.60">
    <property type="entry name" value="Homeodomain-like"/>
    <property type="match status" value="1"/>
</dbReference>
<dbReference type="SUPFAM" id="SSF46689">
    <property type="entry name" value="Homeodomain-like"/>
    <property type="match status" value="1"/>
</dbReference>
<reference evidence="5" key="1">
    <citation type="submission" date="2021-05" db="EMBL/GenBank/DDBJ databases">
        <title>Whole genome sequence of Curtobacterium flaccumfaciens pv. flaccumfaciens strain CFBP 3417.</title>
        <authorList>
            <person name="Osdaghi E."/>
            <person name="Taghouti G."/>
            <person name="Portier P."/>
            <person name="Fazliarab A."/>
            <person name="Taghavi S.M."/>
            <person name="Briand M."/>
            <person name="Le-Saux M."/>
            <person name="Jacques M.-A."/>
        </authorList>
    </citation>
    <scope>NUCLEOTIDE SEQUENCE</scope>
    <source>
        <strain evidence="5">CFBP 3417</strain>
    </source>
</reference>
<name>A0A5P8YVV6_9MICO</name>
<evidence type="ECO:0000256" key="4">
    <source>
        <dbReference type="ARBA" id="ARBA00023172"/>
    </source>
</evidence>
<dbReference type="InterPro" id="IPR036162">
    <property type="entry name" value="Resolvase-like_N_sf"/>
</dbReference>
<dbReference type="PROSITE" id="PS51736">
    <property type="entry name" value="RECOMBINASES_3"/>
    <property type="match status" value="1"/>
</dbReference>
<evidence type="ECO:0000313" key="5">
    <source>
        <dbReference type="EMBL" id="MBT1543031.1"/>
    </source>
</evidence>
<dbReference type="PROSITE" id="PS00397">
    <property type="entry name" value="RECOMBINASES_1"/>
    <property type="match status" value="1"/>
</dbReference>
<keyword evidence="2" id="KW-0229">DNA integration</keyword>
<dbReference type="GO" id="GO:0015074">
    <property type="term" value="P:DNA integration"/>
    <property type="evidence" value="ECO:0007669"/>
    <property type="project" value="UniProtKB-KW"/>
</dbReference>
<dbReference type="InterPro" id="IPR006119">
    <property type="entry name" value="Resolv_N"/>
</dbReference>
<dbReference type="InterPro" id="IPR006120">
    <property type="entry name" value="Resolvase_HTH_dom"/>
</dbReference>
<dbReference type="CDD" id="cd03768">
    <property type="entry name" value="SR_ResInv"/>
    <property type="match status" value="1"/>
</dbReference>
<dbReference type="GO" id="GO:0000150">
    <property type="term" value="F:DNA strand exchange activity"/>
    <property type="evidence" value="ECO:0007669"/>
    <property type="project" value="InterPro"/>
</dbReference>
<dbReference type="PANTHER" id="PTHR30461">
    <property type="entry name" value="DNA-INVERTASE FROM LAMBDOID PROPHAGE"/>
    <property type="match status" value="1"/>
</dbReference>
<dbReference type="GO" id="GO:0003677">
    <property type="term" value="F:DNA binding"/>
    <property type="evidence" value="ECO:0007669"/>
    <property type="project" value="UniProtKB-KW"/>
</dbReference>
<dbReference type="Gene3D" id="3.40.50.1390">
    <property type="entry name" value="Resolvase, N-terminal catalytic domain"/>
    <property type="match status" value="1"/>
</dbReference>
<evidence type="ECO:0000256" key="3">
    <source>
        <dbReference type="ARBA" id="ARBA00023125"/>
    </source>
</evidence>
<dbReference type="InterPro" id="IPR006118">
    <property type="entry name" value="Recombinase_CS"/>
</dbReference>
<protein>
    <submittedName>
        <fullName evidence="5">Recombinase family protein</fullName>
    </submittedName>
</protein>
<dbReference type="PANTHER" id="PTHR30461:SF26">
    <property type="entry name" value="RESOLVASE HOMOLOG YNEB"/>
    <property type="match status" value="1"/>
</dbReference>
<proteinExistence type="inferred from homology"/>
<dbReference type="SMART" id="SM00857">
    <property type="entry name" value="Resolvase"/>
    <property type="match status" value="1"/>
</dbReference>
<evidence type="ECO:0000256" key="2">
    <source>
        <dbReference type="ARBA" id="ARBA00022908"/>
    </source>
</evidence>
<keyword evidence="3" id="KW-0238">DNA-binding</keyword>
<dbReference type="Pfam" id="PF02796">
    <property type="entry name" value="HTH_7"/>
    <property type="match status" value="1"/>
</dbReference>
<evidence type="ECO:0000256" key="1">
    <source>
        <dbReference type="ARBA" id="ARBA00009913"/>
    </source>
</evidence>
<sequence>MCEGLGVVQHKTQIVAYVRVSSIDQNLDRQLETIGEVDRVFEEKISGGARTDRLALADCIGYVRDGDVVRVASMDRLARSLGDLRDIVDEITTKGASVEFVKEQQTYSRDTDDAIGRLMLNLLGAFAEFERTLIRERQREGIRIAKAAGKYKGRNRKLTDDQIAEARRLLSTGVPKTTVARGLGIDRSTLYRMLATPLSPVSPDTPVGGVAGV</sequence>
<keyword evidence="4" id="KW-0233">DNA recombination</keyword>
<comment type="caution">
    <text evidence="5">The sequence shown here is derived from an EMBL/GenBank/DDBJ whole genome shotgun (WGS) entry which is preliminary data.</text>
</comment>
<accession>A0A5P8YVV6</accession>
<dbReference type="CDD" id="cd00569">
    <property type="entry name" value="HTH_Hin_like"/>
    <property type="match status" value="1"/>
</dbReference>
<dbReference type="EMBL" id="JAHEWX010000022">
    <property type="protein sequence ID" value="MBT1543031.1"/>
    <property type="molecule type" value="Genomic_DNA"/>
</dbReference>
<comment type="similarity">
    <text evidence="1">Belongs to the site-specific recombinase resolvase family.</text>
</comment>
<dbReference type="InterPro" id="IPR009057">
    <property type="entry name" value="Homeodomain-like_sf"/>
</dbReference>
<dbReference type="Proteomes" id="UP000709437">
    <property type="component" value="Unassembled WGS sequence"/>
</dbReference>
<dbReference type="Pfam" id="PF00239">
    <property type="entry name" value="Resolvase"/>
    <property type="match status" value="1"/>
</dbReference>
<dbReference type="InterPro" id="IPR050639">
    <property type="entry name" value="SSR_resolvase"/>
</dbReference>
<organism evidence="5 6">
    <name type="scientific">Curtobacterium flaccumfaciens pv. flaccumfaciens</name>
    <dbReference type="NCBI Taxonomy" id="138532"/>
    <lineage>
        <taxon>Bacteria</taxon>
        <taxon>Bacillati</taxon>
        <taxon>Actinomycetota</taxon>
        <taxon>Actinomycetes</taxon>
        <taxon>Micrococcales</taxon>
        <taxon>Microbacteriaceae</taxon>
        <taxon>Curtobacterium</taxon>
    </lineage>
</organism>
<evidence type="ECO:0000313" key="6">
    <source>
        <dbReference type="Proteomes" id="UP000709437"/>
    </source>
</evidence>
<dbReference type="AlphaFoldDB" id="A0A5P8YVV6"/>
<dbReference type="SUPFAM" id="SSF53041">
    <property type="entry name" value="Resolvase-like"/>
    <property type="match status" value="1"/>
</dbReference>